<dbReference type="Proteomes" id="UP000243524">
    <property type="component" value="Unassembled WGS sequence"/>
</dbReference>
<comment type="caution">
    <text evidence="3">The sequence shown here is derived from an EMBL/GenBank/DDBJ whole genome shotgun (WGS) entry which is preliminary data.</text>
</comment>
<feature type="domain" description="SpoVT-AbrB" evidence="2">
    <location>
        <begin position="8"/>
        <end position="51"/>
    </location>
</feature>
<dbReference type="RefSeq" id="WP_101331451.1">
    <property type="nucleotide sequence ID" value="NZ_PJNH01000002.1"/>
</dbReference>
<reference evidence="3 4" key="1">
    <citation type="submission" date="2017-06" db="EMBL/GenBank/DDBJ databases">
        <title>the draft geome sequence of Illustriluteabacillus marina B3227.</title>
        <authorList>
            <person name="He R.-H."/>
            <person name="Du Z.-J."/>
        </authorList>
    </citation>
    <scope>NUCLEOTIDE SEQUENCE [LARGE SCALE GENOMIC DNA]</scope>
    <source>
        <strain evidence="3 4">B3227</strain>
    </source>
</reference>
<dbReference type="GO" id="GO:0003677">
    <property type="term" value="F:DNA binding"/>
    <property type="evidence" value="ECO:0007669"/>
    <property type="project" value="InterPro"/>
</dbReference>
<feature type="region of interest" description="Disordered" evidence="1">
    <location>
        <begin position="96"/>
        <end position="121"/>
    </location>
</feature>
<protein>
    <recommendedName>
        <fullName evidence="2">SpoVT-AbrB domain-containing protein</fullName>
    </recommendedName>
</protein>
<dbReference type="AlphaFoldDB" id="A0A2I0QU23"/>
<organism evidence="3 4">
    <name type="scientific">Halalkalibacillus sediminis</name>
    <dbReference type="NCBI Taxonomy" id="2018042"/>
    <lineage>
        <taxon>Bacteria</taxon>
        <taxon>Bacillati</taxon>
        <taxon>Bacillota</taxon>
        <taxon>Bacilli</taxon>
        <taxon>Bacillales</taxon>
        <taxon>Bacillaceae</taxon>
        <taxon>Halalkalibacillus</taxon>
    </lineage>
</organism>
<dbReference type="InterPro" id="IPR007159">
    <property type="entry name" value="SpoVT-AbrB_dom"/>
</dbReference>
<dbReference type="InterPro" id="IPR037914">
    <property type="entry name" value="SpoVT-AbrB_sf"/>
</dbReference>
<dbReference type="EMBL" id="PJNH01000002">
    <property type="protein sequence ID" value="PKR77843.1"/>
    <property type="molecule type" value="Genomic_DNA"/>
</dbReference>
<dbReference type="OrthoDB" id="71707at2"/>
<feature type="compositionally biased region" description="Acidic residues" evidence="1">
    <location>
        <begin position="104"/>
        <end position="121"/>
    </location>
</feature>
<evidence type="ECO:0000313" key="3">
    <source>
        <dbReference type="EMBL" id="PKR77843.1"/>
    </source>
</evidence>
<proteinExistence type="predicted"/>
<evidence type="ECO:0000256" key="1">
    <source>
        <dbReference type="SAM" id="MobiDB-lite"/>
    </source>
</evidence>
<dbReference type="SMART" id="SM00966">
    <property type="entry name" value="SpoVT_AbrB"/>
    <property type="match status" value="1"/>
</dbReference>
<sequence>MSQEFKRVRVSKQRQITIPKDFYDASGITDEVTIEFNGKEIIVRKAEYEQVDFSTDILRDLVEQGYEGKQLITKFEEIKAQIPNALNIMVEEAKKGPSFHSSDDLDEYLDALEDDEDQSPS</sequence>
<gene>
    <name evidence="3" type="ORF">CEY16_07900</name>
</gene>
<keyword evidence="4" id="KW-1185">Reference proteome</keyword>
<evidence type="ECO:0000259" key="2">
    <source>
        <dbReference type="SMART" id="SM00966"/>
    </source>
</evidence>
<name>A0A2I0QU23_9BACI</name>
<dbReference type="SUPFAM" id="SSF89447">
    <property type="entry name" value="AbrB/MazE/MraZ-like"/>
    <property type="match status" value="1"/>
</dbReference>
<evidence type="ECO:0000313" key="4">
    <source>
        <dbReference type="Proteomes" id="UP000243524"/>
    </source>
</evidence>
<accession>A0A2I0QU23</accession>